<name>A0A4S2DFX0_9CLOT</name>
<evidence type="ECO:0000256" key="1">
    <source>
        <dbReference type="ARBA" id="ARBA00023015"/>
    </source>
</evidence>
<evidence type="ECO:0000256" key="3">
    <source>
        <dbReference type="ARBA" id="ARBA00023163"/>
    </source>
</evidence>
<dbReference type="InterPro" id="IPR036388">
    <property type="entry name" value="WH-like_DNA-bd_sf"/>
</dbReference>
<dbReference type="RefSeq" id="WP_136007818.1">
    <property type="nucleotide sequence ID" value="NZ_SRYR01000010.1"/>
</dbReference>
<comment type="caution">
    <text evidence="5">The sequence shown here is derived from an EMBL/GenBank/DDBJ whole genome shotgun (WGS) entry which is preliminary data.</text>
</comment>
<dbReference type="EMBL" id="SRYR01000010">
    <property type="protein sequence ID" value="TGY40929.1"/>
    <property type="molecule type" value="Genomic_DNA"/>
</dbReference>
<keyword evidence="1" id="KW-0805">Transcription regulation</keyword>
<dbReference type="GO" id="GO:0003677">
    <property type="term" value="F:DNA binding"/>
    <property type="evidence" value="ECO:0007669"/>
    <property type="project" value="UniProtKB-KW"/>
</dbReference>
<dbReference type="PROSITE" id="PS51118">
    <property type="entry name" value="HTH_HXLR"/>
    <property type="match status" value="1"/>
</dbReference>
<dbReference type="Proteomes" id="UP000306888">
    <property type="component" value="Unassembled WGS sequence"/>
</dbReference>
<dbReference type="OrthoDB" id="9791143at2"/>
<dbReference type="SUPFAM" id="SSF46785">
    <property type="entry name" value="Winged helix' DNA-binding domain"/>
    <property type="match status" value="1"/>
</dbReference>
<keyword evidence="6" id="KW-1185">Reference proteome</keyword>
<dbReference type="Pfam" id="PF01638">
    <property type="entry name" value="HxlR"/>
    <property type="match status" value="1"/>
</dbReference>
<dbReference type="CDD" id="cd00090">
    <property type="entry name" value="HTH_ARSR"/>
    <property type="match status" value="1"/>
</dbReference>
<accession>A0A4S2DFX0</accession>
<dbReference type="PANTHER" id="PTHR33204:SF29">
    <property type="entry name" value="TRANSCRIPTIONAL REGULATOR"/>
    <property type="match status" value="1"/>
</dbReference>
<gene>
    <name evidence="5" type="ORF">E5347_13810</name>
</gene>
<evidence type="ECO:0000256" key="2">
    <source>
        <dbReference type="ARBA" id="ARBA00023125"/>
    </source>
</evidence>
<dbReference type="InterPro" id="IPR036390">
    <property type="entry name" value="WH_DNA-bd_sf"/>
</dbReference>
<dbReference type="Gene3D" id="1.10.10.10">
    <property type="entry name" value="Winged helix-like DNA-binding domain superfamily/Winged helix DNA-binding domain"/>
    <property type="match status" value="1"/>
</dbReference>
<dbReference type="InterPro" id="IPR011991">
    <property type="entry name" value="ArsR-like_HTH"/>
</dbReference>
<proteinExistence type="predicted"/>
<keyword evidence="2" id="KW-0238">DNA-binding</keyword>
<evidence type="ECO:0000259" key="4">
    <source>
        <dbReference type="PROSITE" id="PS51118"/>
    </source>
</evidence>
<reference evidence="5 6" key="1">
    <citation type="submission" date="2019-04" db="EMBL/GenBank/DDBJ databases">
        <title>Microbes associate with the intestines of laboratory mice.</title>
        <authorList>
            <person name="Navarre W."/>
            <person name="Wong E."/>
            <person name="Huang K."/>
            <person name="Tropini C."/>
            <person name="Ng K."/>
            <person name="Yu B."/>
        </authorList>
    </citation>
    <scope>NUCLEOTIDE SEQUENCE [LARGE SCALE GENOMIC DNA]</scope>
    <source>
        <strain evidence="5 6">NM50_B9-20</strain>
    </source>
</reference>
<organism evidence="5 6">
    <name type="scientific">Clostridium sartagoforme</name>
    <dbReference type="NCBI Taxonomy" id="84031"/>
    <lineage>
        <taxon>Bacteria</taxon>
        <taxon>Bacillati</taxon>
        <taxon>Bacillota</taxon>
        <taxon>Clostridia</taxon>
        <taxon>Eubacteriales</taxon>
        <taxon>Clostridiaceae</taxon>
        <taxon>Clostridium</taxon>
    </lineage>
</organism>
<keyword evidence="3" id="KW-0804">Transcription</keyword>
<dbReference type="PANTHER" id="PTHR33204">
    <property type="entry name" value="TRANSCRIPTIONAL REGULATOR, MARR FAMILY"/>
    <property type="match status" value="1"/>
</dbReference>
<dbReference type="InterPro" id="IPR002577">
    <property type="entry name" value="HTH_HxlR"/>
</dbReference>
<feature type="domain" description="HTH hxlR-type" evidence="4">
    <location>
        <begin position="23"/>
        <end position="121"/>
    </location>
</feature>
<protein>
    <submittedName>
        <fullName evidence="5">Transcriptional regulator</fullName>
    </submittedName>
</protein>
<sequence length="124" mass="14660">MEKFTIEHKDCFYNENTDNHEVCPMILVHKLISGKWKILILWYLCDGPLRFTDIKKSLPNVTQKMLTNQLRSLEEDNLIYRKVYPVVPPKVEYGLTEVGMKIIPVLKAMHNYGEEYILEMNNEN</sequence>
<dbReference type="AlphaFoldDB" id="A0A4S2DFX0"/>
<evidence type="ECO:0000313" key="6">
    <source>
        <dbReference type="Proteomes" id="UP000306888"/>
    </source>
</evidence>
<evidence type="ECO:0000313" key="5">
    <source>
        <dbReference type="EMBL" id="TGY40929.1"/>
    </source>
</evidence>